<keyword evidence="4" id="KW-1185">Reference proteome</keyword>
<feature type="domain" description="DUF6647" evidence="2">
    <location>
        <begin position="7"/>
        <end position="182"/>
    </location>
</feature>
<evidence type="ECO:0000313" key="3">
    <source>
        <dbReference type="EMBL" id="KHQ54913.1"/>
    </source>
</evidence>
<feature type="chain" id="PRO_5002082967" description="DUF6647 domain-containing protein" evidence="1">
    <location>
        <begin position="30"/>
        <end position="182"/>
    </location>
</feature>
<protein>
    <recommendedName>
        <fullName evidence="2">DUF6647 domain-containing protein</fullName>
    </recommendedName>
</protein>
<dbReference type="Pfam" id="PF20352">
    <property type="entry name" value="DUF6647"/>
    <property type="match status" value="1"/>
</dbReference>
<comment type="caution">
    <text evidence="3">The sequence shown here is derived from an EMBL/GenBank/DDBJ whole genome shotgun (WGS) entry which is preliminary data.</text>
</comment>
<dbReference type="OrthoDB" id="7851356at2"/>
<dbReference type="PATRIC" id="fig|1515334.3.peg.763"/>
<evidence type="ECO:0000259" key="2">
    <source>
        <dbReference type="Pfam" id="PF20352"/>
    </source>
</evidence>
<sequence>MSFTLRPGARVACALSLLLSLIAIPVAQANTTSGPLAWRQAETTSDLVTHLEDWLDGRMDLPRRNSRPDIRVIGETRARNLLGASASRQGGRTRGLYDPESSTVYLIRPWDPRNPFDASVLLHELVHHRQAEAGHWYCPGAQELPAYRLQDAWLGEMGLEADVNWIAVVLEASCPRRDIHPD</sequence>
<feature type="signal peptide" evidence="1">
    <location>
        <begin position="1"/>
        <end position="29"/>
    </location>
</feature>
<evidence type="ECO:0000256" key="1">
    <source>
        <dbReference type="SAM" id="SignalP"/>
    </source>
</evidence>
<organism evidence="3 4">
    <name type="scientific">Mameliella alba</name>
    <dbReference type="NCBI Taxonomy" id="561184"/>
    <lineage>
        <taxon>Bacteria</taxon>
        <taxon>Pseudomonadati</taxon>
        <taxon>Pseudomonadota</taxon>
        <taxon>Alphaproteobacteria</taxon>
        <taxon>Rhodobacterales</taxon>
        <taxon>Roseobacteraceae</taxon>
        <taxon>Mameliella</taxon>
    </lineage>
</organism>
<accession>A0A0B3S7K4</accession>
<dbReference type="Proteomes" id="UP000030960">
    <property type="component" value="Unassembled WGS sequence"/>
</dbReference>
<dbReference type="AlphaFoldDB" id="A0A0B3S7K4"/>
<name>A0A0B3S7K4_9RHOB</name>
<dbReference type="EMBL" id="JSUQ01000002">
    <property type="protein sequence ID" value="KHQ54913.1"/>
    <property type="molecule type" value="Genomic_DNA"/>
</dbReference>
<reference evidence="3 4" key="1">
    <citation type="submission" date="2014-10" db="EMBL/GenBank/DDBJ databases">
        <title>Genome sequence of Ponticoccus sp. strain UMTAT08 isolated from clonal culture of toxic dinoflagellate Alexandrium tamiyavanichii.</title>
        <authorList>
            <person name="Gan H.Y."/>
            <person name="Muhd D.-D."/>
            <person name="Mohd Noor M.E."/>
            <person name="Yeong Y.S."/>
            <person name="Usup G."/>
        </authorList>
    </citation>
    <scope>NUCLEOTIDE SEQUENCE [LARGE SCALE GENOMIC DNA]</scope>
    <source>
        <strain evidence="3 4">UMTAT08</strain>
    </source>
</reference>
<keyword evidence="1" id="KW-0732">Signal</keyword>
<dbReference type="InterPro" id="IPR046589">
    <property type="entry name" value="DUF6647"/>
</dbReference>
<dbReference type="RefSeq" id="WP_043137458.1">
    <property type="nucleotide sequence ID" value="NZ_JSUQ01000002.1"/>
</dbReference>
<evidence type="ECO:0000313" key="4">
    <source>
        <dbReference type="Proteomes" id="UP000030960"/>
    </source>
</evidence>
<proteinExistence type="predicted"/>
<gene>
    <name evidence="3" type="ORF">OA50_00749</name>
</gene>